<comment type="caution">
    <text evidence="1">The sequence shown here is derived from an EMBL/GenBank/DDBJ whole genome shotgun (WGS) entry which is preliminary data.</text>
</comment>
<organism evidence="1 2">
    <name type="scientific">Pseudomonas juntendi</name>
    <dbReference type="NCBI Taxonomy" id="2666183"/>
    <lineage>
        <taxon>Bacteria</taxon>
        <taxon>Pseudomonadati</taxon>
        <taxon>Pseudomonadota</taxon>
        <taxon>Gammaproteobacteria</taxon>
        <taxon>Pseudomonadales</taxon>
        <taxon>Pseudomonadaceae</taxon>
        <taxon>Pseudomonas</taxon>
    </lineage>
</organism>
<proteinExistence type="predicted"/>
<accession>A0A7W2LZX6</accession>
<gene>
    <name evidence="1" type="ORF">H4C15_22060</name>
</gene>
<dbReference type="AlphaFoldDB" id="A0A7W2LZX6"/>
<sequence length="85" mass="9292">MSYRELSDFESEARPVIERLDREVATLRCLVTALIQQAKSSGGQKAVDDVVAIALSEAKELSRRSDGEADTSLIREIANGLATNR</sequence>
<dbReference type="Proteomes" id="UP000577346">
    <property type="component" value="Unassembled WGS sequence"/>
</dbReference>
<name>A0A7W2LZX6_9PSED</name>
<dbReference type="EMBL" id="JACGDA010000060">
    <property type="protein sequence ID" value="MBA6150157.1"/>
    <property type="molecule type" value="Genomic_DNA"/>
</dbReference>
<protein>
    <submittedName>
        <fullName evidence="1">Uncharacterized protein</fullName>
    </submittedName>
</protein>
<evidence type="ECO:0000313" key="1">
    <source>
        <dbReference type="EMBL" id="MBA6150157.1"/>
    </source>
</evidence>
<reference evidence="1 2" key="1">
    <citation type="submission" date="2020-07" db="EMBL/GenBank/DDBJ databases">
        <title>Diversity of carbapenemase encoding genes among Pseudomonas putida group clinical isolates in a tertiary Brazilian hospital.</title>
        <authorList>
            <person name="Alberto-Lei F."/>
            <person name="Nodari C.S."/>
            <person name="Streling A.P."/>
            <person name="Paulino J.T."/>
            <person name="Bessa-Neto F.O."/>
            <person name="Cayo R."/>
            <person name="Gales A.C."/>
        </authorList>
    </citation>
    <scope>NUCLEOTIDE SEQUENCE [LARGE SCALE GENOMIC DNA]</scope>
    <source>
        <strain evidence="1 2">11213</strain>
    </source>
</reference>
<dbReference type="RefSeq" id="WP_182337162.1">
    <property type="nucleotide sequence ID" value="NZ_JACGDA010000060.1"/>
</dbReference>
<evidence type="ECO:0000313" key="2">
    <source>
        <dbReference type="Proteomes" id="UP000577346"/>
    </source>
</evidence>